<accession>A0A7C5Z483</accession>
<reference evidence="1" key="1">
    <citation type="journal article" date="2020" name="mSystems">
        <title>Genome- and Community-Level Interaction Insights into Carbon Utilization and Element Cycling Functions of Hydrothermarchaeota in Hydrothermal Sediment.</title>
        <authorList>
            <person name="Zhou Z."/>
            <person name="Liu Y."/>
            <person name="Xu W."/>
            <person name="Pan J."/>
            <person name="Luo Z.H."/>
            <person name="Li M."/>
        </authorList>
    </citation>
    <scope>NUCLEOTIDE SEQUENCE [LARGE SCALE GENOMIC DNA]</scope>
    <source>
        <strain evidence="1">SpSt-102</strain>
    </source>
</reference>
<gene>
    <name evidence="1" type="ORF">ENL71_05230</name>
</gene>
<sequence>MPQIRLVKLLIQCKNGSYEYLTQTIFEKIRIKKIERELESCYKKYAELNRNIANEWLALDFEGLLKYEDIIYNDFGYDFYKIDESRLAESGESDTAKSKSTTT</sequence>
<dbReference type="AlphaFoldDB" id="A0A7C5Z483"/>
<protein>
    <submittedName>
        <fullName evidence="1">Uncharacterized protein</fullName>
    </submittedName>
</protein>
<name>A0A7C5Z483_9FIRM</name>
<dbReference type="EMBL" id="DRUZ01000066">
    <property type="protein sequence ID" value="HHS01915.1"/>
    <property type="molecule type" value="Genomic_DNA"/>
</dbReference>
<proteinExistence type="predicted"/>
<evidence type="ECO:0000313" key="1">
    <source>
        <dbReference type="EMBL" id="HHS01915.1"/>
    </source>
</evidence>
<organism evidence="1">
    <name type="scientific">Caldicellulosiruptor owensensis</name>
    <dbReference type="NCBI Taxonomy" id="55205"/>
    <lineage>
        <taxon>Bacteria</taxon>
        <taxon>Bacillati</taxon>
        <taxon>Bacillota</taxon>
        <taxon>Bacillota incertae sedis</taxon>
        <taxon>Caldicellulosiruptorales</taxon>
        <taxon>Caldicellulosiruptoraceae</taxon>
        <taxon>Caldicellulosiruptor</taxon>
    </lineage>
</organism>
<comment type="caution">
    <text evidence="1">The sequence shown here is derived from an EMBL/GenBank/DDBJ whole genome shotgun (WGS) entry which is preliminary data.</text>
</comment>